<sequence>MLSGVSLFVYICGTFFMISKCNDQHHEAFQVKRNQLKHILAYHGVPRDVQERALEYMTHDFEVGDALDKQFVELLAPSIARDVKVATYEKLIASVPLFSPCGPHFIHALVAIMESVSESANCTICKQGEPVHEMFFVQTGVLSLTSDDTPTPIELRKNSYFGELGLIIENFQHTHTVTTTTYCVLHKLSRKKTNIVLASYPHWARLVHEVARKMQVRKSTRSNHGSSASNQLALQVVVHQPKWRKLLYKNAVSRQDRRWLIWLIILQNIQLYHIFSIPLYSSFTAIQFSTSTIIVNTIVDICLWIDIYVHFHLSFTKDNETISDVVKCARHYLYTDLARHVVATWPWWMFAPQYYAILRLPRLLRLVDLTSQWTDLAPLVAIDGRKRSAMLGLLLVTVYHITGCLYFGIVSLDGYSAHSDEDWLPSIKMKLTPLNDTHMALADDSVVAIGSSAFSSIVWTQYSKSLYYGASVITSLGRGIEPNSWHQYCFHYVCMMFGFIFMARVIDEVQKGVTASAAEQVEFLSQRAKILWFLKQQHVPPSIHRRVNSHLEFWWSAHRGADINKLLASLPGPTRRDILTHVCKCLLDRMCEAGLPKMISTSMLDVLQIRVYGQGETIFGKGDYSNGIYFLVEGAVAVMAEPTGNISRGMPFGLDPAESATDEVFYHDTTVAQSGCIVGFLEHSALKSLTRLCPQFKQVLEHLAKMNRDASQKLERVNEDKAIDPDRGFIVAWDIGLFFFATFQCVSVPFRMAFSDPNDISTAKTVAACLEMLFFFDIFLRMHIGVFEFGNKVMNQTIVRRQNIRSLAFVLDVVALVPLHMINWYAPKEFHSEMWNANKLLRMYKLSVALSRFEQRFVTLTIHVRLFKLLFYTFFLSHWVGCTWRNSASIMEVDPNIKDKWLPPSSLVNASVTFQYYASLFWGFGTMSGCSPRILPTNTVEHFFNVVVFLCGVFLFSYVVGNLSDIVKVVDGNNRVFYAKLSTLRLFLQRYSFPPAIDARVRHFFFYQSFHSIHQEPLLATCLPPSLLTDTRMCLLKPMLDQVNFLQTEDAKSAHAIRMLVSLLVQEIVPRGKMVCKQGETGLEMYFVYTGILDVLVNQSTNAAGPSLPTGRQTKPAQLRRVSKLVVSMMRKWSATQTTADRAMNLGEMGAKSSIMVKVNEILPGSYFGEASLFSDKPRNANIQARTFCTVYTLSRQHLNAVFQLHPTWKEDVLRIVHSHHNELKNMQKSKLQQSLKLKRQQSSAIMSAISIARFMSRSMLALIQVYTAKTRIRATIFCIRRYVRQLQRIQVQSKLYTRWLVLLSICIGYQVLSVPYMTCLNNVINSESTIRFLAWLDGLSDLAFAFDIWFRLHLVDNDTTVEFYDEPVSQTYGWTARLWDIVCVLPLDYFASSSRALRHALSEITRFSLSNDVNYLYQLIMLYILIIYWVGCLYFAMTYWDGFGTSWWSWLPAAELAVNIGEDTIDDDFRRFFRAMYFSTGLFTNTGVTLLPMSVHQYFFVIVVCLCGLFFTSYFISEVSTMFVWLTQHEVTFRIHEMYAQRYFARMRFKSALKKRISDFLSYWWHAHRGVHHDDILQELPRDIKGQAVVFLAYKSLTAFATNFFKPLGATPSDLDQLRFQIACRLRLQMYPHGEYVVVEGSIASSMYFVVKGSLLTTSSSTQQQQHKKINRYREGHYFGHANLLVASCAVASVRALGACELMELTSQDLKDAMMAVPRIAQACTMVETLDPQDANPGSVGESLHRSNPSFMVNASPLDLYNSFHRFVHLFHGPEADKDHEQAALHPFLSCACCHSAIAVVTCPICKANFCHGCNLLVHLNTDREAHLEETRDIRAAQRLFTVVSLAKRWKLRARRRQAPKSNEGSQNRFIATLMRIGSSMKLQSSRLGSNKSDSTHSVLPVPRKSSANGPTEASIRRDSRVSPSAGRKNSLMMLSEDERSRVEHHSLRSSGSGQSTRMPDMMNIVPLQDTAQSIMITPSPLKPQYLIHLFSKCMTRLKKSVLALTTHFRLPHEGMEAFEVLSRGSAMLARQANNHSKLHVLTCAHVACPWLYPTYYPHEWLQYVDEAFIKHKLALREIGSGTIAWEIDLEPTVAIHSTRDLAALEVQGADKDILNDAFDLAHPVPLLDNLQLDFYGHTQPNEESVAPQSIHGSFFWLNPTTKQAFAKSDSVLEQGMCGGAAVATSSGDAIGLIEGIVPVVEGASAAYKALENQVGLIPRDDLTAFVKAVEAHDEDVSRLITGTGLM</sequence>
<feature type="transmembrane region" description="Helical" evidence="9">
    <location>
        <begin position="1333"/>
        <end position="1351"/>
    </location>
</feature>
<dbReference type="PANTHER" id="PTHR45638:SF11">
    <property type="entry name" value="CYCLIC NUCLEOTIDE-GATED CATION CHANNEL SUBUNIT A"/>
    <property type="match status" value="1"/>
</dbReference>
<dbReference type="PANTHER" id="PTHR45638">
    <property type="entry name" value="CYCLIC NUCLEOTIDE-GATED CATION CHANNEL SUBUNIT A"/>
    <property type="match status" value="1"/>
</dbReference>
<evidence type="ECO:0000256" key="2">
    <source>
        <dbReference type="ARBA" id="ARBA00022448"/>
    </source>
</evidence>
<feature type="transmembrane region" description="Helical" evidence="9">
    <location>
        <begin position="942"/>
        <end position="960"/>
    </location>
</feature>
<proteinExistence type="predicted"/>
<comment type="subcellular location">
    <subcellularLocation>
        <location evidence="1">Membrane</location>
        <topology evidence="1">Multi-pass membrane protein</topology>
    </subcellularLocation>
</comment>
<keyword evidence="6 9" id="KW-0472">Membrane</keyword>
<evidence type="ECO:0000256" key="5">
    <source>
        <dbReference type="ARBA" id="ARBA00023065"/>
    </source>
</evidence>
<feature type="domain" description="Cyclic nucleotide-binding" evidence="10">
    <location>
        <begin position="1060"/>
        <end position="1203"/>
    </location>
</feature>
<dbReference type="EMBL" id="VJMJ01000001">
    <property type="protein sequence ID" value="KAF0745566.1"/>
    <property type="molecule type" value="Genomic_DNA"/>
</dbReference>
<feature type="transmembrane region" description="Helical" evidence="9">
    <location>
        <begin position="765"/>
        <end position="786"/>
    </location>
</feature>
<feature type="transmembrane region" description="Helical" evidence="9">
    <location>
        <begin position="1499"/>
        <end position="1517"/>
    </location>
</feature>
<organism evidence="11 12">
    <name type="scientific">Aphanomyces euteiches</name>
    <dbReference type="NCBI Taxonomy" id="100861"/>
    <lineage>
        <taxon>Eukaryota</taxon>
        <taxon>Sar</taxon>
        <taxon>Stramenopiles</taxon>
        <taxon>Oomycota</taxon>
        <taxon>Saprolegniomycetes</taxon>
        <taxon>Saprolegniales</taxon>
        <taxon>Verrucalvaceae</taxon>
        <taxon>Aphanomyces</taxon>
    </lineage>
</organism>
<name>A0A6G0XYG7_9STRA</name>
<dbReference type="SUPFAM" id="SSF81324">
    <property type="entry name" value="Voltage-gated potassium channels"/>
    <property type="match status" value="3"/>
</dbReference>
<feature type="transmembrane region" description="Helical" evidence="9">
    <location>
        <begin position="901"/>
        <end position="922"/>
    </location>
</feature>
<keyword evidence="7" id="KW-1071">Ligand-gated ion channel</keyword>
<dbReference type="InterPro" id="IPR000595">
    <property type="entry name" value="cNMP-bd_dom"/>
</dbReference>
<feature type="transmembrane region" description="Helical" evidence="9">
    <location>
        <begin position="731"/>
        <end position="753"/>
    </location>
</feature>
<feature type="domain" description="Cyclic nucleotide-binding" evidence="10">
    <location>
        <begin position="97"/>
        <end position="197"/>
    </location>
</feature>
<dbReference type="Pfam" id="PF00027">
    <property type="entry name" value="cNMP_binding"/>
    <property type="match status" value="3"/>
</dbReference>
<evidence type="ECO:0000313" key="11">
    <source>
        <dbReference type="EMBL" id="KAF0745566.1"/>
    </source>
</evidence>
<feature type="transmembrane region" description="Helical" evidence="9">
    <location>
        <begin position="1473"/>
        <end position="1492"/>
    </location>
</feature>
<comment type="caution">
    <text evidence="11">The sequence shown here is derived from an EMBL/GenBank/DDBJ whole genome shotgun (WGS) entry which is preliminary data.</text>
</comment>
<dbReference type="SUPFAM" id="SSF51206">
    <property type="entry name" value="cAMP-binding domain-like"/>
    <property type="match status" value="4"/>
</dbReference>
<evidence type="ECO:0000256" key="7">
    <source>
        <dbReference type="ARBA" id="ARBA00023286"/>
    </source>
</evidence>
<feature type="compositionally biased region" description="Polar residues" evidence="8">
    <location>
        <begin position="1950"/>
        <end position="1959"/>
    </location>
</feature>
<dbReference type="SMART" id="SM00100">
    <property type="entry name" value="cNMP"/>
    <property type="match status" value="4"/>
</dbReference>
<dbReference type="Gene3D" id="1.10.287.630">
    <property type="entry name" value="Helix hairpin bin"/>
    <property type="match status" value="2"/>
</dbReference>
<protein>
    <recommendedName>
        <fullName evidence="10">Cyclic nucleotide-binding domain-containing protein</fullName>
    </recommendedName>
</protein>
<dbReference type="GO" id="GO:0005221">
    <property type="term" value="F:intracellularly cyclic nucleotide-activated monoatomic cation channel activity"/>
    <property type="evidence" value="ECO:0007669"/>
    <property type="project" value="InterPro"/>
</dbReference>
<gene>
    <name evidence="11" type="ORF">Ae201684_000021</name>
</gene>
<evidence type="ECO:0000256" key="4">
    <source>
        <dbReference type="ARBA" id="ARBA00022989"/>
    </source>
</evidence>
<feature type="transmembrane region" description="Helical" evidence="9">
    <location>
        <begin position="389"/>
        <end position="409"/>
    </location>
</feature>
<feature type="compositionally biased region" description="Polar residues" evidence="8">
    <location>
        <begin position="1883"/>
        <end position="1899"/>
    </location>
</feature>
<dbReference type="InterPro" id="IPR014710">
    <property type="entry name" value="RmlC-like_jellyroll"/>
</dbReference>
<dbReference type="VEuPathDB" id="FungiDB:AeMF1_003887"/>
<feature type="transmembrane region" description="Helical" evidence="9">
    <location>
        <begin position="857"/>
        <end position="880"/>
    </location>
</feature>
<dbReference type="CDD" id="cd00038">
    <property type="entry name" value="CAP_ED"/>
    <property type="match status" value="4"/>
</dbReference>
<feature type="transmembrane region" description="Helical" evidence="9">
    <location>
        <begin position="259"/>
        <end position="280"/>
    </location>
</feature>
<keyword evidence="5" id="KW-0406">Ion transport</keyword>
<dbReference type="GO" id="GO:0044877">
    <property type="term" value="F:protein-containing complex binding"/>
    <property type="evidence" value="ECO:0007669"/>
    <property type="project" value="TreeGrafter"/>
</dbReference>
<feature type="region of interest" description="Disordered" evidence="8">
    <location>
        <begin position="1883"/>
        <end position="1961"/>
    </location>
</feature>
<dbReference type="InterPro" id="IPR018490">
    <property type="entry name" value="cNMP-bd_dom_sf"/>
</dbReference>
<feature type="domain" description="Cyclic nucleotide-binding" evidence="10">
    <location>
        <begin position="1620"/>
        <end position="1716"/>
    </location>
</feature>
<keyword evidence="2" id="KW-0813">Transport</keyword>
<feature type="compositionally biased region" description="Basic and acidic residues" evidence="8">
    <location>
        <begin position="1938"/>
        <end position="1948"/>
    </location>
</feature>
<dbReference type="Pfam" id="PF00520">
    <property type="entry name" value="Ion_trans"/>
    <property type="match status" value="1"/>
</dbReference>
<reference evidence="11 12" key="1">
    <citation type="submission" date="2019-07" db="EMBL/GenBank/DDBJ databases">
        <title>Genomics analysis of Aphanomyces spp. identifies a new class of oomycete effector associated with host adaptation.</title>
        <authorList>
            <person name="Gaulin E."/>
        </authorList>
    </citation>
    <scope>NUCLEOTIDE SEQUENCE [LARGE SCALE GENOMIC DNA]</scope>
    <source>
        <strain evidence="11 12">ATCC 201684</strain>
    </source>
</reference>
<dbReference type="Proteomes" id="UP000481153">
    <property type="component" value="Unassembled WGS sequence"/>
</dbReference>
<evidence type="ECO:0000256" key="1">
    <source>
        <dbReference type="ARBA" id="ARBA00004141"/>
    </source>
</evidence>
<keyword evidence="3 9" id="KW-0812">Transmembrane</keyword>
<feature type="transmembrane region" description="Helical" evidence="9">
    <location>
        <begin position="807"/>
        <end position="826"/>
    </location>
</feature>
<dbReference type="GO" id="GO:0016020">
    <property type="term" value="C:membrane"/>
    <property type="evidence" value="ECO:0007669"/>
    <property type="project" value="UniProtKB-SubCell"/>
</dbReference>
<dbReference type="PROSITE" id="PS50042">
    <property type="entry name" value="CNMP_BINDING_3"/>
    <property type="match status" value="4"/>
</dbReference>
<dbReference type="Gene3D" id="2.60.120.10">
    <property type="entry name" value="Jelly Rolls"/>
    <property type="match status" value="4"/>
</dbReference>
<evidence type="ECO:0000256" key="8">
    <source>
        <dbReference type="SAM" id="MobiDB-lite"/>
    </source>
</evidence>
<feature type="transmembrane region" description="Helical" evidence="9">
    <location>
        <begin position="1416"/>
        <end position="1441"/>
    </location>
</feature>
<dbReference type="Gene3D" id="1.10.287.70">
    <property type="match status" value="3"/>
</dbReference>
<feature type="domain" description="Cyclic nucleotide-binding" evidence="10">
    <location>
        <begin position="603"/>
        <end position="653"/>
    </location>
</feature>
<evidence type="ECO:0000313" key="12">
    <source>
        <dbReference type="Proteomes" id="UP000481153"/>
    </source>
</evidence>
<feature type="transmembrane region" description="Helical" evidence="9">
    <location>
        <begin position="1296"/>
        <end position="1313"/>
    </location>
</feature>
<keyword evidence="12" id="KW-1185">Reference proteome</keyword>
<evidence type="ECO:0000256" key="9">
    <source>
        <dbReference type="SAM" id="Phobius"/>
    </source>
</evidence>
<dbReference type="InterPro" id="IPR050866">
    <property type="entry name" value="CNG_cation_channel"/>
</dbReference>
<evidence type="ECO:0000256" key="3">
    <source>
        <dbReference type="ARBA" id="ARBA00022692"/>
    </source>
</evidence>
<keyword evidence="4 9" id="KW-1133">Transmembrane helix</keyword>
<evidence type="ECO:0000256" key="6">
    <source>
        <dbReference type="ARBA" id="ARBA00023136"/>
    </source>
</evidence>
<dbReference type="InterPro" id="IPR005821">
    <property type="entry name" value="Ion_trans_dom"/>
</dbReference>
<accession>A0A6G0XYG7</accession>
<feature type="transmembrane region" description="Helical" evidence="9">
    <location>
        <begin position="286"/>
        <end position="309"/>
    </location>
</feature>
<evidence type="ECO:0000259" key="10">
    <source>
        <dbReference type="PROSITE" id="PS50042"/>
    </source>
</evidence>
<keyword evidence="7" id="KW-0407">Ion channel</keyword>
<feature type="transmembrane region" description="Helical" evidence="9">
    <location>
        <begin position="485"/>
        <end position="506"/>
    </location>
</feature>